<feature type="region of interest" description="Disordered" evidence="1">
    <location>
        <begin position="238"/>
        <end position="299"/>
    </location>
</feature>
<organism evidence="2 3">
    <name type="scientific">Pleodorina starrii</name>
    <dbReference type="NCBI Taxonomy" id="330485"/>
    <lineage>
        <taxon>Eukaryota</taxon>
        <taxon>Viridiplantae</taxon>
        <taxon>Chlorophyta</taxon>
        <taxon>core chlorophytes</taxon>
        <taxon>Chlorophyceae</taxon>
        <taxon>CS clade</taxon>
        <taxon>Chlamydomonadales</taxon>
        <taxon>Volvocaceae</taxon>
        <taxon>Pleodorina</taxon>
    </lineage>
</organism>
<evidence type="ECO:0000256" key="1">
    <source>
        <dbReference type="SAM" id="MobiDB-lite"/>
    </source>
</evidence>
<feature type="compositionally biased region" description="Basic and acidic residues" evidence="1">
    <location>
        <begin position="267"/>
        <end position="290"/>
    </location>
</feature>
<dbReference type="Proteomes" id="UP001165080">
    <property type="component" value="Unassembled WGS sequence"/>
</dbReference>
<comment type="caution">
    <text evidence="2">The sequence shown here is derived from an EMBL/GenBank/DDBJ whole genome shotgun (WGS) entry which is preliminary data.</text>
</comment>
<accession>A0A9W6F4Z3</accession>
<dbReference type="EMBL" id="BRXU01000014">
    <property type="protein sequence ID" value="GLC55861.1"/>
    <property type="molecule type" value="Genomic_DNA"/>
</dbReference>
<evidence type="ECO:0000313" key="3">
    <source>
        <dbReference type="Proteomes" id="UP001165080"/>
    </source>
</evidence>
<proteinExistence type="predicted"/>
<reference evidence="2 3" key="1">
    <citation type="journal article" date="2023" name="Commun. Biol.">
        <title>Reorganization of the ancestral sex-determining regions during the evolution of trioecy in Pleodorina starrii.</title>
        <authorList>
            <person name="Takahashi K."/>
            <person name="Suzuki S."/>
            <person name="Kawai-Toyooka H."/>
            <person name="Yamamoto K."/>
            <person name="Hamaji T."/>
            <person name="Ootsuki R."/>
            <person name="Yamaguchi H."/>
            <person name="Kawachi M."/>
            <person name="Higashiyama T."/>
            <person name="Nozaki H."/>
        </authorList>
    </citation>
    <scope>NUCLEOTIDE SEQUENCE [LARGE SCALE GENOMIC DNA]</scope>
    <source>
        <strain evidence="2 3">NIES-4479</strain>
    </source>
</reference>
<gene>
    <name evidence="2" type="primary">PLEST010017</name>
    <name evidence="2" type="ORF">PLESTB_001036900</name>
</gene>
<feature type="region of interest" description="Disordered" evidence="1">
    <location>
        <begin position="95"/>
        <end position="126"/>
    </location>
</feature>
<keyword evidence="3" id="KW-1185">Reference proteome</keyword>
<protein>
    <submittedName>
        <fullName evidence="2">Uncharacterized protein</fullName>
    </submittedName>
</protein>
<dbReference type="AlphaFoldDB" id="A0A9W6F4Z3"/>
<sequence length="352" mass="37857">MWKSASWIERLNMLPGLNLDDKARARVIILSKPGEDRALYLEGTYTEAAATIRALLRETPMVSLEASASSLPPSDASALSLPSCCTTTTTITRDSITTSRSGATTTTTTTSAASNPSTSSSSTASTASRRPLSAALLVSTAASIHNLATLPAAFRAAHFWASQPGDVYCRTVRKLVPVTISSSGGDNGDGGGGGPRTVVYECGETRFAMVVSVSPPAKDGSSPGAVIAIRIRAAEEVRRLRPLPPSHRDDGAAATRSQQPPDVAAAAKKEKEKEIEKKENDKKENEKKENEEELEFESEVVADPRDSLKALTARLERREVRAAEVLWWQRGPGKWTLWDGSPQRAWRVRGKT</sequence>
<name>A0A9W6F4Z3_9CHLO</name>
<evidence type="ECO:0000313" key="2">
    <source>
        <dbReference type="EMBL" id="GLC55861.1"/>
    </source>
</evidence>